<evidence type="ECO:0000256" key="3">
    <source>
        <dbReference type="ARBA" id="ARBA00022603"/>
    </source>
</evidence>
<keyword evidence="3 7" id="KW-0489">Methyltransferase</keyword>
<evidence type="ECO:0000313" key="7">
    <source>
        <dbReference type="EMBL" id="ALG11183.1"/>
    </source>
</evidence>
<organism evidence="7 8">
    <name type="scientific">Kibdelosporangium phytohabitans</name>
    <dbReference type="NCBI Taxonomy" id="860235"/>
    <lineage>
        <taxon>Bacteria</taxon>
        <taxon>Bacillati</taxon>
        <taxon>Actinomycetota</taxon>
        <taxon>Actinomycetes</taxon>
        <taxon>Pseudonocardiales</taxon>
        <taxon>Pseudonocardiaceae</taxon>
        <taxon>Kibdelosporangium</taxon>
    </lineage>
</organism>
<evidence type="ECO:0000259" key="6">
    <source>
        <dbReference type="Pfam" id="PF00590"/>
    </source>
</evidence>
<dbReference type="AlphaFoldDB" id="A0A0N7F4E2"/>
<dbReference type="SUPFAM" id="SSF53335">
    <property type="entry name" value="S-adenosyl-L-methionine-dependent methyltransferases"/>
    <property type="match status" value="1"/>
</dbReference>
<dbReference type="Gene3D" id="3.30.950.10">
    <property type="entry name" value="Methyltransferase, Cobalt-precorrin-4 Transmethylase, Domain 2"/>
    <property type="match status" value="1"/>
</dbReference>
<dbReference type="EMBL" id="CP012752">
    <property type="protein sequence ID" value="ALG11183.1"/>
    <property type="molecule type" value="Genomic_DNA"/>
</dbReference>
<keyword evidence="2" id="KW-0169">Cobalamin biosynthesis</keyword>
<keyword evidence="5" id="KW-0949">S-adenosyl-L-methionine</keyword>
<evidence type="ECO:0000256" key="4">
    <source>
        <dbReference type="ARBA" id="ARBA00022679"/>
    </source>
</evidence>
<evidence type="ECO:0000256" key="1">
    <source>
        <dbReference type="ARBA" id="ARBA00004953"/>
    </source>
</evidence>
<dbReference type="KEGG" id="kphy:AOZ06_33720"/>
<dbReference type="InterPro" id="IPR012818">
    <property type="entry name" value="CbiE"/>
</dbReference>
<reference evidence="7 8" key="1">
    <citation type="submission" date="2015-07" db="EMBL/GenBank/DDBJ databases">
        <title>Genome sequencing of Kibdelosporangium phytohabitans.</title>
        <authorList>
            <person name="Qin S."/>
            <person name="Xing K."/>
        </authorList>
    </citation>
    <scope>NUCLEOTIDE SEQUENCE [LARGE SCALE GENOMIC DNA]</scope>
    <source>
        <strain evidence="7 8">KLBMP1111</strain>
    </source>
</reference>
<feature type="domain" description="Tetrapyrrole methylase" evidence="6">
    <location>
        <begin position="7"/>
        <end position="189"/>
    </location>
</feature>
<sequence>MFYVGRMVTVVGIGAEGWDGLTAVARQALSAADVVLGSRRQLDLLPPVVTAERVAWPSPMMPAVPGLLAEHQGRDLCVLASGDPMFYGIGSKLGPARVLTYPSSVSLACARLGWAQQDVEVVSVVGRPVELVNARVHPGRRLLVLSANGDTPAQVAALLTKRGYGASELTVLEMLGDARENLVTGTASQWQGSSDPLNVIAVECRGSRLLPNVPGLPDDAYESDGQLTKREVRAVTLSRLTPVPGQLLWDVGGGAGSVAIEWSRVHPSCRAIAVERDPVRAERIGRNARELGVPGVEVVTAEAPVDGLDTPDAIFIGGGLTADGMVEWALAALRPGGRLVVNAVTVESEAVVARWHARLGGDLVRISISRGSPVGGFTGWRPLMPVTMWTVSKEIDA</sequence>
<comment type="pathway">
    <text evidence="1">Cofactor biosynthesis; adenosylcobalamin biosynthesis.</text>
</comment>
<dbReference type="InterPro" id="IPR000878">
    <property type="entry name" value="4pyrrol_Mease"/>
</dbReference>
<dbReference type="InterPro" id="IPR029063">
    <property type="entry name" value="SAM-dependent_MTases_sf"/>
</dbReference>
<dbReference type="STRING" id="860235.AOZ06_33720"/>
<dbReference type="NCBIfam" id="TIGR02467">
    <property type="entry name" value="CbiE"/>
    <property type="match status" value="1"/>
</dbReference>
<dbReference type="InterPro" id="IPR014776">
    <property type="entry name" value="4pyrrole_Mease_sub2"/>
</dbReference>
<dbReference type="GO" id="GO:0009236">
    <property type="term" value="P:cobalamin biosynthetic process"/>
    <property type="evidence" value="ECO:0007669"/>
    <property type="project" value="UniProtKB-UniPathway"/>
</dbReference>
<dbReference type="UniPathway" id="UPA00148"/>
<evidence type="ECO:0000313" key="8">
    <source>
        <dbReference type="Proteomes" id="UP000063699"/>
    </source>
</evidence>
<dbReference type="GO" id="GO:0032259">
    <property type="term" value="P:methylation"/>
    <property type="evidence" value="ECO:0007669"/>
    <property type="project" value="UniProtKB-KW"/>
</dbReference>
<dbReference type="InterPro" id="IPR014777">
    <property type="entry name" value="4pyrrole_Mease_sub1"/>
</dbReference>
<accession>A0A0N7F4E2</accession>
<dbReference type="SUPFAM" id="SSF53790">
    <property type="entry name" value="Tetrapyrrole methylase"/>
    <property type="match status" value="1"/>
</dbReference>
<dbReference type="Gene3D" id="3.40.50.150">
    <property type="entry name" value="Vaccinia Virus protein VP39"/>
    <property type="match status" value="1"/>
</dbReference>
<dbReference type="Gene3D" id="3.40.1010.10">
    <property type="entry name" value="Cobalt-precorrin-4 Transmethylase, Domain 1"/>
    <property type="match status" value="1"/>
</dbReference>
<dbReference type="PANTHER" id="PTHR43182">
    <property type="entry name" value="COBALT-PRECORRIN-6B C(15)-METHYLTRANSFERASE (DECARBOXYLATING)"/>
    <property type="match status" value="1"/>
</dbReference>
<dbReference type="Pfam" id="PF00590">
    <property type="entry name" value="TP_methylase"/>
    <property type="match status" value="1"/>
</dbReference>
<dbReference type="CDD" id="cd11644">
    <property type="entry name" value="Precorrin-6Y-MT"/>
    <property type="match status" value="1"/>
</dbReference>
<name>A0A0N7F4E2_9PSEU</name>
<keyword evidence="8" id="KW-1185">Reference proteome</keyword>
<dbReference type="Proteomes" id="UP000063699">
    <property type="component" value="Chromosome"/>
</dbReference>
<gene>
    <name evidence="7" type="ORF">AOZ06_33720</name>
</gene>
<protein>
    <submittedName>
        <fullName evidence="7">Precorrin-6Y methyltransferase</fullName>
    </submittedName>
</protein>
<proteinExistence type="predicted"/>
<dbReference type="InterPro" id="IPR050714">
    <property type="entry name" value="Cobalamin_biosynth_MTase"/>
</dbReference>
<dbReference type="NCBIfam" id="TIGR02469">
    <property type="entry name" value="CbiT"/>
    <property type="match status" value="1"/>
</dbReference>
<dbReference type="CDD" id="cd02440">
    <property type="entry name" value="AdoMet_MTases"/>
    <property type="match status" value="1"/>
</dbReference>
<dbReference type="PIRSF" id="PIRSF036428">
    <property type="entry name" value="CobL"/>
    <property type="match status" value="1"/>
</dbReference>
<evidence type="ECO:0000256" key="5">
    <source>
        <dbReference type="ARBA" id="ARBA00022691"/>
    </source>
</evidence>
<dbReference type="OrthoDB" id="9787825at2"/>
<dbReference type="PANTHER" id="PTHR43182:SF1">
    <property type="entry name" value="COBALT-PRECORRIN-7 C(5)-METHYLTRANSFERASE"/>
    <property type="match status" value="1"/>
</dbReference>
<dbReference type="InterPro" id="IPR014008">
    <property type="entry name" value="Cbl_synth_MTase_CbiT"/>
</dbReference>
<dbReference type="InterPro" id="IPR035996">
    <property type="entry name" value="4pyrrol_Methylase_sf"/>
</dbReference>
<dbReference type="InterPro" id="IPR006365">
    <property type="entry name" value="Cbl_synth_CobL"/>
</dbReference>
<keyword evidence="4 7" id="KW-0808">Transferase</keyword>
<dbReference type="GO" id="GO:0008276">
    <property type="term" value="F:protein methyltransferase activity"/>
    <property type="evidence" value="ECO:0007669"/>
    <property type="project" value="InterPro"/>
</dbReference>
<evidence type="ECO:0000256" key="2">
    <source>
        <dbReference type="ARBA" id="ARBA00022573"/>
    </source>
</evidence>